<dbReference type="Gene3D" id="3.40.50.2000">
    <property type="entry name" value="Glycogen Phosphorylase B"/>
    <property type="match status" value="1"/>
</dbReference>
<keyword evidence="2" id="KW-0808">Transferase</keyword>
<comment type="caution">
    <text evidence="3">The sequence shown here is derived from an EMBL/GenBank/DDBJ whole genome shotgun (WGS) entry which is preliminary data.</text>
</comment>
<name>A0ABU6SUV3_9FABA</name>
<evidence type="ECO:0000256" key="2">
    <source>
        <dbReference type="ARBA" id="ARBA00022676"/>
    </source>
</evidence>
<organism evidence="3 4">
    <name type="scientific">Stylosanthes scabra</name>
    <dbReference type="NCBI Taxonomy" id="79078"/>
    <lineage>
        <taxon>Eukaryota</taxon>
        <taxon>Viridiplantae</taxon>
        <taxon>Streptophyta</taxon>
        <taxon>Embryophyta</taxon>
        <taxon>Tracheophyta</taxon>
        <taxon>Spermatophyta</taxon>
        <taxon>Magnoliopsida</taxon>
        <taxon>eudicotyledons</taxon>
        <taxon>Gunneridae</taxon>
        <taxon>Pentapetalae</taxon>
        <taxon>rosids</taxon>
        <taxon>fabids</taxon>
        <taxon>Fabales</taxon>
        <taxon>Fabaceae</taxon>
        <taxon>Papilionoideae</taxon>
        <taxon>50 kb inversion clade</taxon>
        <taxon>dalbergioids sensu lato</taxon>
        <taxon>Dalbergieae</taxon>
        <taxon>Pterocarpus clade</taxon>
        <taxon>Stylosanthes</taxon>
    </lineage>
</organism>
<dbReference type="SUPFAM" id="SSF53756">
    <property type="entry name" value="UDP-Glycosyltransferase/glycogen phosphorylase"/>
    <property type="match status" value="1"/>
</dbReference>
<evidence type="ECO:0000313" key="4">
    <source>
        <dbReference type="Proteomes" id="UP001341840"/>
    </source>
</evidence>
<dbReference type="PANTHER" id="PTHR48047">
    <property type="entry name" value="GLYCOSYLTRANSFERASE"/>
    <property type="match status" value="1"/>
</dbReference>
<reference evidence="3 4" key="1">
    <citation type="journal article" date="2023" name="Plants (Basel)">
        <title>Bridging the Gap: Combining Genomics and Transcriptomics Approaches to Understand Stylosanthes scabra, an Orphan Legume from the Brazilian Caatinga.</title>
        <authorList>
            <person name="Ferreira-Neto J.R.C."/>
            <person name="da Silva M.D."/>
            <person name="Binneck E."/>
            <person name="de Melo N.F."/>
            <person name="da Silva R.H."/>
            <person name="de Melo A.L.T.M."/>
            <person name="Pandolfi V."/>
            <person name="Bustamante F.O."/>
            <person name="Brasileiro-Vidal A.C."/>
            <person name="Benko-Iseppon A.M."/>
        </authorList>
    </citation>
    <scope>NUCLEOTIDE SEQUENCE [LARGE SCALE GENOMIC DNA]</scope>
    <source>
        <tissue evidence="3">Leaves</tissue>
    </source>
</reference>
<dbReference type="Proteomes" id="UP001341840">
    <property type="component" value="Unassembled WGS sequence"/>
</dbReference>
<gene>
    <name evidence="3" type="primary">DOGT1_17</name>
    <name evidence="3" type="ORF">PIB30_089634</name>
</gene>
<comment type="similarity">
    <text evidence="1">Belongs to the UDP-glycosyltransferase family.</text>
</comment>
<evidence type="ECO:0000313" key="3">
    <source>
        <dbReference type="EMBL" id="MED6140065.1"/>
    </source>
</evidence>
<sequence length="305" mass="34611">MVVETNQPHFILFPLMAQGHMIPIMDIAKLLAHCGVIVTIFTTPKNASPFTSFLSRAVSSGLQIRLIQLPFPPQEVGLPEGSKSFDMVISSPEARVNFLRAITLLQKPAEELFEALTPKPTCIISDFFIPWTSQLAQKHNIPRISFHAFSCFYLHCMHKIQTSKVAENITSESEYFTIPGIPHQIQVMKSLIPGATKDYKRNDEFADNMLEKMVDAETKAYGVIINTFEELEQEYVNDYRKERNGKVWCIGPVPLCNKDELDKAQRGNKASINEHHCLKWLDLQQPKSVIYHVLEAYAISPLHSL</sequence>
<proteinExistence type="inferred from homology"/>
<evidence type="ECO:0000256" key="1">
    <source>
        <dbReference type="ARBA" id="ARBA00009995"/>
    </source>
</evidence>
<protein>
    <submittedName>
        <fullName evidence="3">UDP-glycosyltransferase</fullName>
    </submittedName>
</protein>
<keyword evidence="2" id="KW-0328">Glycosyltransferase</keyword>
<dbReference type="EMBL" id="JASCZI010062102">
    <property type="protein sequence ID" value="MED6140065.1"/>
    <property type="molecule type" value="Genomic_DNA"/>
</dbReference>
<dbReference type="PANTHER" id="PTHR48047:SF166">
    <property type="entry name" value="GLYCOSYLTRANSFERASE"/>
    <property type="match status" value="1"/>
</dbReference>
<accession>A0ABU6SUV3</accession>
<keyword evidence="4" id="KW-1185">Reference proteome</keyword>